<evidence type="ECO:0000256" key="4">
    <source>
        <dbReference type="SAM" id="SignalP"/>
    </source>
</evidence>
<dbReference type="Pfam" id="PF01520">
    <property type="entry name" value="Amidase_3"/>
    <property type="match status" value="1"/>
</dbReference>
<dbReference type="EC" id="3.5.1.28" evidence="2"/>
<dbReference type="Gene3D" id="2.60.40.3500">
    <property type="match status" value="1"/>
</dbReference>
<accession>A0A368ZAA5</accession>
<dbReference type="InterPro" id="IPR050695">
    <property type="entry name" value="N-acetylmuramoyl_amidase_3"/>
</dbReference>
<dbReference type="SUPFAM" id="SSF53187">
    <property type="entry name" value="Zn-dependent exopeptidases"/>
    <property type="match status" value="1"/>
</dbReference>
<dbReference type="PANTHER" id="PTHR30404:SF0">
    <property type="entry name" value="N-ACETYLMURAMOYL-L-ALANINE AMIDASE AMIC"/>
    <property type="match status" value="1"/>
</dbReference>
<proteinExistence type="predicted"/>
<dbReference type="InterPro" id="IPR002508">
    <property type="entry name" value="MurNAc-LAA_cat"/>
</dbReference>
<dbReference type="GO" id="GO:0009253">
    <property type="term" value="P:peptidoglycan catabolic process"/>
    <property type="evidence" value="ECO:0007669"/>
    <property type="project" value="InterPro"/>
</dbReference>
<sequence length="411" mass="44278">MRWLCAFLLLLTLALPGQADGNGRAALARVDLAQSSLQAEGRDRGKPRPLDLRLSLTQPVPYRVYFLDAPPRLVVDFRQVDFSRADTKSLPGSDLVPALRWGKFRPGWSRLVMELSGPYALNVALQSPAEGGAGGALLHLRLDPVDQDDFVTRGNALSALWDLPQPVTGNTAPAAKPGDRLRIALDPGHGGHDPGAQVGAISEAAVMLGFAQELAELLTREGFEVVTTRQDDSFIPLERRMTIARAAGADLFISLHADALPAGEAAGMSIYTWDPDADDRATRDLAMRHDRADLVGGLDLVGTDDGVADVLMDLARLETHPRSEAFAKFAVSELNRAGVAMHRRPVRGAAFSVLKSPDIPSVLIELGFLTDPGDRANLFDPDWRAETARALARAIGGWSQDDAARAALSRR</sequence>
<evidence type="ECO:0000259" key="5">
    <source>
        <dbReference type="SMART" id="SM00646"/>
    </source>
</evidence>
<keyword evidence="7" id="KW-1185">Reference proteome</keyword>
<dbReference type="InterPro" id="IPR021731">
    <property type="entry name" value="AMIN_dom"/>
</dbReference>
<dbReference type="AlphaFoldDB" id="A0A368ZAA5"/>
<dbReference type="PANTHER" id="PTHR30404">
    <property type="entry name" value="N-ACETYLMURAMOYL-L-ALANINE AMIDASE"/>
    <property type="match status" value="1"/>
</dbReference>
<evidence type="ECO:0000313" key="7">
    <source>
        <dbReference type="Proteomes" id="UP000253345"/>
    </source>
</evidence>
<comment type="catalytic activity">
    <reaction evidence="1">
        <text>Hydrolyzes the link between N-acetylmuramoyl residues and L-amino acid residues in certain cell-wall glycopeptides.</text>
        <dbReference type="EC" id="3.5.1.28"/>
    </reaction>
</comment>
<dbReference type="Proteomes" id="UP000253345">
    <property type="component" value="Unassembled WGS sequence"/>
</dbReference>
<feature type="domain" description="MurNAc-LAA" evidence="5">
    <location>
        <begin position="241"/>
        <end position="396"/>
    </location>
</feature>
<organism evidence="6 7">
    <name type="scientific">Paracoccus lutimaris</name>
    <dbReference type="NCBI Taxonomy" id="1490030"/>
    <lineage>
        <taxon>Bacteria</taxon>
        <taxon>Pseudomonadati</taxon>
        <taxon>Pseudomonadota</taxon>
        <taxon>Alphaproteobacteria</taxon>
        <taxon>Rhodobacterales</taxon>
        <taxon>Paracoccaceae</taxon>
        <taxon>Paracoccus</taxon>
    </lineage>
</organism>
<dbReference type="RefSeq" id="WP_114347463.1">
    <property type="nucleotide sequence ID" value="NZ_QPJL01000001.1"/>
</dbReference>
<dbReference type="GO" id="GO:0008745">
    <property type="term" value="F:N-acetylmuramoyl-L-alanine amidase activity"/>
    <property type="evidence" value="ECO:0007669"/>
    <property type="project" value="UniProtKB-EC"/>
</dbReference>
<evidence type="ECO:0000256" key="3">
    <source>
        <dbReference type="ARBA" id="ARBA00022801"/>
    </source>
</evidence>
<feature type="signal peptide" evidence="4">
    <location>
        <begin position="1"/>
        <end position="19"/>
    </location>
</feature>
<dbReference type="Pfam" id="PF11741">
    <property type="entry name" value="AMIN"/>
    <property type="match status" value="1"/>
</dbReference>
<keyword evidence="3" id="KW-0378">Hydrolase</keyword>
<comment type="caution">
    <text evidence="6">The sequence shown here is derived from an EMBL/GenBank/DDBJ whole genome shotgun (WGS) entry which is preliminary data.</text>
</comment>
<evidence type="ECO:0000256" key="2">
    <source>
        <dbReference type="ARBA" id="ARBA00011901"/>
    </source>
</evidence>
<dbReference type="SMART" id="SM00646">
    <property type="entry name" value="Ami_3"/>
    <property type="match status" value="1"/>
</dbReference>
<keyword evidence="4" id="KW-0732">Signal</keyword>
<dbReference type="GO" id="GO:0030288">
    <property type="term" value="C:outer membrane-bounded periplasmic space"/>
    <property type="evidence" value="ECO:0007669"/>
    <property type="project" value="TreeGrafter"/>
</dbReference>
<dbReference type="Gene3D" id="3.40.630.40">
    <property type="entry name" value="Zn-dependent exopeptidases"/>
    <property type="match status" value="1"/>
</dbReference>
<dbReference type="CDD" id="cd02696">
    <property type="entry name" value="MurNAc-LAA"/>
    <property type="match status" value="1"/>
</dbReference>
<evidence type="ECO:0000313" key="6">
    <source>
        <dbReference type="EMBL" id="RCW88708.1"/>
    </source>
</evidence>
<name>A0A368ZAA5_9RHOB</name>
<feature type="chain" id="PRO_5016663066" description="N-acetylmuramoyl-L-alanine amidase" evidence="4">
    <location>
        <begin position="20"/>
        <end position="411"/>
    </location>
</feature>
<evidence type="ECO:0000256" key="1">
    <source>
        <dbReference type="ARBA" id="ARBA00001561"/>
    </source>
</evidence>
<gene>
    <name evidence="6" type="ORF">DFP89_101142</name>
</gene>
<dbReference type="OrthoDB" id="9806267at2"/>
<dbReference type="EMBL" id="QPJL01000001">
    <property type="protein sequence ID" value="RCW88708.1"/>
    <property type="molecule type" value="Genomic_DNA"/>
</dbReference>
<protein>
    <recommendedName>
        <fullName evidence="2">N-acetylmuramoyl-L-alanine amidase</fullName>
        <ecNumber evidence="2">3.5.1.28</ecNumber>
    </recommendedName>
</protein>
<reference evidence="6 7" key="1">
    <citation type="submission" date="2018-07" db="EMBL/GenBank/DDBJ databases">
        <title>Genomic Encyclopedia of Type Strains, Phase III (KMG-III): the genomes of soil and plant-associated and newly described type strains.</title>
        <authorList>
            <person name="Whitman W."/>
        </authorList>
    </citation>
    <scope>NUCLEOTIDE SEQUENCE [LARGE SCALE GENOMIC DNA]</scope>
    <source>
        <strain evidence="6 7">CECT 8525</strain>
    </source>
</reference>